<protein>
    <submittedName>
        <fullName evidence="1">Uncharacterized protein</fullName>
    </submittedName>
</protein>
<dbReference type="EMBL" id="CP017080">
    <property type="protein sequence ID" value="AOH53427.1"/>
    <property type="molecule type" value="Genomic_DNA"/>
</dbReference>
<dbReference type="AlphaFoldDB" id="A0A1B3XJN7"/>
<dbReference type="Proteomes" id="UP000077926">
    <property type="component" value="Chromosome"/>
</dbReference>
<reference evidence="1 2" key="1">
    <citation type="submission" date="2016-08" db="EMBL/GenBank/DDBJ databases">
        <title>Complete genome sequence of Bacillus muralis G25-68, a strain with toxicity to nematodes.</title>
        <authorList>
            <person name="Zheng Z."/>
        </authorList>
    </citation>
    <scope>NUCLEOTIDE SEQUENCE [LARGE SCALE GENOMIC DNA]</scope>
    <source>
        <strain evidence="1 2">G25-68</strain>
    </source>
</reference>
<proteinExistence type="predicted"/>
<name>A0A1B3XJN7_9BACI</name>
<dbReference type="KEGG" id="bmur:ABE28_003610"/>
<evidence type="ECO:0000313" key="2">
    <source>
        <dbReference type="Proteomes" id="UP000077926"/>
    </source>
</evidence>
<organism evidence="1 2">
    <name type="scientific">Peribacillus muralis</name>
    <dbReference type="NCBI Taxonomy" id="264697"/>
    <lineage>
        <taxon>Bacteria</taxon>
        <taxon>Bacillati</taxon>
        <taxon>Bacillota</taxon>
        <taxon>Bacilli</taxon>
        <taxon>Bacillales</taxon>
        <taxon>Bacillaceae</taxon>
        <taxon>Peribacillus</taxon>
    </lineage>
</organism>
<keyword evidence="2" id="KW-1185">Reference proteome</keyword>
<gene>
    <name evidence="1" type="ORF">ABE28_003610</name>
</gene>
<evidence type="ECO:0000313" key="1">
    <source>
        <dbReference type="EMBL" id="AOH53427.1"/>
    </source>
</evidence>
<dbReference type="STRING" id="264697.ABE28_003610"/>
<accession>A0A1B3XJN7</accession>
<sequence length="87" mass="10000">MIPIPFEITFNSFARSKLSFVPEGVYLCYHLHVLKHILPGHGVHREIYYWFGSEILFVYFASCFPPSISLKKEAFPLTTIMGNGPYS</sequence>